<organism evidence="8 9">
    <name type="scientific">Sulfoacidibacillus ferrooxidans</name>
    <dbReference type="NCBI Taxonomy" id="2005001"/>
    <lineage>
        <taxon>Bacteria</taxon>
        <taxon>Bacillati</taxon>
        <taxon>Bacillota</taxon>
        <taxon>Bacilli</taxon>
        <taxon>Bacillales</taxon>
        <taxon>Alicyclobacillaceae</taxon>
        <taxon>Sulfoacidibacillus</taxon>
    </lineage>
</organism>
<dbReference type="GO" id="GO:0000455">
    <property type="term" value="P:enzyme-directed rRNA pseudouridine synthesis"/>
    <property type="evidence" value="ECO:0007669"/>
    <property type="project" value="UniProtKB-ARBA"/>
</dbReference>
<comment type="caution">
    <text evidence="8">The sequence shown here is derived from an EMBL/GenBank/DDBJ whole genome shotgun (WGS) entry which is preliminary data.</text>
</comment>
<evidence type="ECO:0000259" key="7">
    <source>
        <dbReference type="SMART" id="SM00363"/>
    </source>
</evidence>
<dbReference type="InterPro" id="IPR002942">
    <property type="entry name" value="S4_RNA-bd"/>
</dbReference>
<dbReference type="AlphaFoldDB" id="A0A9X1VDR4"/>
<evidence type="ECO:0000256" key="2">
    <source>
        <dbReference type="ARBA" id="ARBA00010876"/>
    </source>
</evidence>
<name>A0A9X1VDR4_9BACL</name>
<evidence type="ECO:0000256" key="4">
    <source>
        <dbReference type="PIRSR" id="PIRSR606225-1"/>
    </source>
</evidence>
<dbReference type="GO" id="GO:0003723">
    <property type="term" value="F:RNA binding"/>
    <property type="evidence" value="ECO:0007669"/>
    <property type="project" value="UniProtKB-KW"/>
</dbReference>
<evidence type="ECO:0000256" key="3">
    <source>
        <dbReference type="ARBA" id="ARBA00023235"/>
    </source>
</evidence>
<protein>
    <recommendedName>
        <fullName evidence="6">Pseudouridine synthase</fullName>
        <ecNumber evidence="6">5.4.99.-</ecNumber>
    </recommendedName>
</protein>
<keyword evidence="9" id="KW-1185">Reference proteome</keyword>
<evidence type="ECO:0000256" key="6">
    <source>
        <dbReference type="RuleBase" id="RU362028"/>
    </source>
</evidence>
<comment type="catalytic activity">
    <reaction evidence="1 6">
        <text>a uridine in RNA = a pseudouridine in RNA</text>
        <dbReference type="Rhea" id="RHEA:48348"/>
        <dbReference type="Rhea" id="RHEA-COMP:12068"/>
        <dbReference type="Rhea" id="RHEA-COMP:12069"/>
        <dbReference type="ChEBI" id="CHEBI:65314"/>
        <dbReference type="ChEBI" id="CHEBI:65315"/>
    </reaction>
</comment>
<dbReference type="PROSITE" id="PS50889">
    <property type="entry name" value="S4"/>
    <property type="match status" value="1"/>
</dbReference>
<dbReference type="PANTHER" id="PTHR21600:SF44">
    <property type="entry name" value="RIBOSOMAL LARGE SUBUNIT PSEUDOURIDINE SYNTHASE D"/>
    <property type="match status" value="1"/>
</dbReference>
<dbReference type="Proteomes" id="UP001139263">
    <property type="component" value="Unassembled WGS sequence"/>
</dbReference>
<dbReference type="EMBL" id="JALBUF010000009">
    <property type="protein sequence ID" value="MCI0184192.1"/>
    <property type="molecule type" value="Genomic_DNA"/>
</dbReference>
<evidence type="ECO:0000256" key="5">
    <source>
        <dbReference type="PROSITE-ProRule" id="PRU00182"/>
    </source>
</evidence>
<dbReference type="Gene3D" id="3.10.290.10">
    <property type="entry name" value="RNA-binding S4 domain"/>
    <property type="match status" value="1"/>
</dbReference>
<dbReference type="Pfam" id="PF01479">
    <property type="entry name" value="S4"/>
    <property type="match status" value="1"/>
</dbReference>
<dbReference type="CDD" id="cd02869">
    <property type="entry name" value="PseudoU_synth_RluA_like"/>
    <property type="match status" value="1"/>
</dbReference>
<dbReference type="EC" id="5.4.99.-" evidence="6"/>
<reference evidence="8" key="1">
    <citation type="submission" date="2022-03" db="EMBL/GenBank/DDBJ databases">
        <title>Draft Genome Sequence of Firmicute Strain S0AB, a Heterotrophic Iron/Sulfur-Oxidizing Extreme Acidophile.</title>
        <authorList>
            <person name="Vergara E."/>
            <person name="Pakostova E."/>
            <person name="Johnson D.B."/>
            <person name="Holmes D.S."/>
        </authorList>
    </citation>
    <scope>NUCLEOTIDE SEQUENCE</scope>
    <source>
        <strain evidence="8">S0AB</strain>
    </source>
</reference>
<sequence length="322" mass="35642">MENTNDVTVDDEDIVQEADVMTFHVEVSGERIDRYLAEVGSWSRAQVQQFIEGGHITLNGKVVRASSKVTKDQQIIVHVPPLATIDVIPEDIPLDIYYEDEDVIVVNKPRGMVVHPAPGHMRNTLVGALLGHIEHLSGIGGALRPGIVHRIDKDTSGLLVVAKTDLAHHSLSNQFKEHSVIRLYEAIVHGHLSSSTGMIDAPLARDPHKRQQMAVMPDGYGKRAITHFQVIDSYINYTHVRLRLETGRTHQIRVHMAYIGHPVAGDPLYASRDPLGLSGQALHAKTLGFIHPRSGQELLFHAPWPPILEATVADLTRRKASL</sequence>
<dbReference type="PANTHER" id="PTHR21600">
    <property type="entry name" value="MITOCHONDRIAL RNA PSEUDOURIDINE SYNTHASE"/>
    <property type="match status" value="1"/>
</dbReference>
<dbReference type="InterPro" id="IPR020103">
    <property type="entry name" value="PsdUridine_synth_cat_dom_sf"/>
</dbReference>
<feature type="active site" evidence="4">
    <location>
        <position position="152"/>
    </location>
</feature>
<gene>
    <name evidence="8" type="primary">rluD</name>
    <name evidence="8" type="ORF">MM817_02487</name>
</gene>
<evidence type="ECO:0000256" key="1">
    <source>
        <dbReference type="ARBA" id="ARBA00000073"/>
    </source>
</evidence>
<dbReference type="CDD" id="cd00165">
    <property type="entry name" value="S4"/>
    <property type="match status" value="1"/>
</dbReference>
<dbReference type="Pfam" id="PF00849">
    <property type="entry name" value="PseudoU_synth_2"/>
    <property type="match status" value="1"/>
</dbReference>
<keyword evidence="3 6" id="KW-0413">Isomerase</keyword>
<comment type="similarity">
    <text evidence="2 6">Belongs to the pseudouridine synthase RluA family.</text>
</comment>
<dbReference type="GO" id="GO:0120159">
    <property type="term" value="F:rRNA pseudouridine synthase activity"/>
    <property type="evidence" value="ECO:0007669"/>
    <property type="project" value="UniProtKB-ARBA"/>
</dbReference>
<dbReference type="SMART" id="SM00363">
    <property type="entry name" value="S4"/>
    <property type="match status" value="1"/>
</dbReference>
<dbReference type="Gene3D" id="3.30.2350.10">
    <property type="entry name" value="Pseudouridine synthase"/>
    <property type="match status" value="1"/>
</dbReference>
<dbReference type="SUPFAM" id="SSF55120">
    <property type="entry name" value="Pseudouridine synthase"/>
    <property type="match status" value="1"/>
</dbReference>
<accession>A0A9X1VDR4</accession>
<keyword evidence="5" id="KW-0694">RNA-binding</keyword>
<dbReference type="InterPro" id="IPR006224">
    <property type="entry name" value="PsdUridine_synth_RluA-like_CS"/>
</dbReference>
<dbReference type="NCBIfam" id="TIGR00005">
    <property type="entry name" value="rluA_subfam"/>
    <property type="match status" value="1"/>
</dbReference>
<dbReference type="InterPro" id="IPR006225">
    <property type="entry name" value="PsdUridine_synth_RluC/D"/>
</dbReference>
<feature type="domain" description="RNA-binding S4" evidence="7">
    <location>
        <begin position="30"/>
        <end position="93"/>
    </location>
</feature>
<dbReference type="InterPro" id="IPR006145">
    <property type="entry name" value="PsdUridine_synth_RsuA/RluA"/>
</dbReference>
<evidence type="ECO:0000313" key="9">
    <source>
        <dbReference type="Proteomes" id="UP001139263"/>
    </source>
</evidence>
<comment type="function">
    <text evidence="6">Responsible for synthesis of pseudouridine from uracil.</text>
</comment>
<dbReference type="InterPro" id="IPR036986">
    <property type="entry name" value="S4_RNA-bd_sf"/>
</dbReference>
<dbReference type="SUPFAM" id="SSF55174">
    <property type="entry name" value="Alpha-L RNA-binding motif"/>
    <property type="match status" value="1"/>
</dbReference>
<proteinExistence type="inferred from homology"/>
<dbReference type="InterPro" id="IPR050188">
    <property type="entry name" value="RluA_PseudoU_synthase"/>
</dbReference>
<dbReference type="PROSITE" id="PS01129">
    <property type="entry name" value="PSI_RLU"/>
    <property type="match status" value="1"/>
</dbReference>
<evidence type="ECO:0000313" key="8">
    <source>
        <dbReference type="EMBL" id="MCI0184192.1"/>
    </source>
</evidence>